<accession>A0A0K6INZ4</accession>
<feature type="region of interest" description="Adenylyl removase" evidence="7">
    <location>
        <begin position="1"/>
        <end position="414"/>
    </location>
</feature>
<feature type="domain" description="PII-uridylyltransferase/Glutamine-synthetase adenylyltransferase" evidence="9">
    <location>
        <begin position="271"/>
        <end position="409"/>
    </location>
</feature>
<dbReference type="Gene3D" id="3.30.460.10">
    <property type="entry name" value="Beta Polymerase, domain 2"/>
    <property type="match status" value="2"/>
</dbReference>
<dbReference type="OrthoDB" id="5287296at2"/>
<dbReference type="Pfam" id="PF08335">
    <property type="entry name" value="GlnD_UR_UTase"/>
    <property type="match status" value="2"/>
</dbReference>
<dbReference type="GO" id="GO:0000820">
    <property type="term" value="P:regulation of glutamine family amino acid metabolic process"/>
    <property type="evidence" value="ECO:0007669"/>
    <property type="project" value="UniProtKB-UniRule"/>
</dbReference>
<dbReference type="InterPro" id="IPR023057">
    <property type="entry name" value="GlnE"/>
</dbReference>
<dbReference type="SUPFAM" id="SSF81593">
    <property type="entry name" value="Nucleotidyltransferase substrate binding subunit/domain"/>
    <property type="match status" value="2"/>
</dbReference>
<evidence type="ECO:0000259" key="9">
    <source>
        <dbReference type="Pfam" id="PF08335"/>
    </source>
</evidence>
<dbReference type="FunFam" id="3.30.460.10:FF:000009">
    <property type="entry name" value="Bifunctional glutamine synthetase adenylyltransferase/adenylyl-removing enzyme"/>
    <property type="match status" value="1"/>
</dbReference>
<keyword evidence="3 7" id="KW-0547">Nucleotide-binding</keyword>
<comment type="catalytic activity">
    <reaction evidence="7">
        <text>[glutamine synthetase]-L-tyrosine + ATP = [glutamine synthetase]-O(4)-(5'-adenylyl)-L-tyrosine + diphosphate</text>
        <dbReference type="Rhea" id="RHEA:18589"/>
        <dbReference type="Rhea" id="RHEA-COMP:10660"/>
        <dbReference type="Rhea" id="RHEA-COMP:10661"/>
        <dbReference type="ChEBI" id="CHEBI:30616"/>
        <dbReference type="ChEBI" id="CHEBI:33019"/>
        <dbReference type="ChEBI" id="CHEBI:46858"/>
        <dbReference type="ChEBI" id="CHEBI:83624"/>
        <dbReference type="EC" id="2.7.7.42"/>
    </reaction>
</comment>
<keyword evidence="5 7" id="KW-0460">Magnesium</keyword>
<dbReference type="CDD" id="cd05401">
    <property type="entry name" value="NT_GlnE_GlnD_like"/>
    <property type="match status" value="2"/>
</dbReference>
<protein>
    <recommendedName>
        <fullName evidence="7">Bifunctional glutamine synthetase adenylyltransferase/adenylyl-removing enzyme</fullName>
    </recommendedName>
    <alternativeName>
        <fullName evidence="7">ATP:glutamine synthetase adenylyltransferase</fullName>
    </alternativeName>
    <alternativeName>
        <fullName evidence="7">ATase</fullName>
    </alternativeName>
    <domain>
        <recommendedName>
            <fullName evidence="7">Glutamine synthetase adenylyl-L-tyrosine phosphorylase</fullName>
            <ecNumber evidence="7">2.7.7.89</ecNumber>
        </recommendedName>
        <alternativeName>
            <fullName evidence="7">Adenylyl removase</fullName>
            <shortName evidence="7">AR</shortName>
            <shortName evidence="7">AT-N</shortName>
        </alternativeName>
    </domain>
    <domain>
        <recommendedName>
            <fullName evidence="7">Glutamine synthetase adenylyl transferase</fullName>
            <ecNumber evidence="7">2.7.7.42</ecNumber>
        </recommendedName>
        <alternativeName>
            <fullName evidence="7">Adenylyl transferase</fullName>
            <shortName evidence="7">AT</shortName>
            <shortName evidence="7">AT-C</shortName>
        </alternativeName>
    </domain>
</protein>
<dbReference type="AlphaFoldDB" id="A0A0K6INZ4"/>
<keyword evidence="11" id="KW-1185">Reference proteome</keyword>
<organism evidence="10 11">
    <name type="scientific">Tepidiphilus thermophilus</name>
    <dbReference type="NCBI Taxonomy" id="876478"/>
    <lineage>
        <taxon>Bacteria</taxon>
        <taxon>Pseudomonadati</taxon>
        <taxon>Pseudomonadota</taxon>
        <taxon>Hydrogenophilia</taxon>
        <taxon>Hydrogenophilales</taxon>
        <taxon>Hydrogenophilaceae</taxon>
        <taxon>Tepidiphilus</taxon>
    </lineage>
</organism>
<feature type="domain" description="PII-uridylyltransferase/Glutamine-synthetase adenylyltransferase" evidence="9">
    <location>
        <begin position="790"/>
        <end position="860"/>
    </location>
</feature>
<evidence type="ECO:0000256" key="2">
    <source>
        <dbReference type="ARBA" id="ARBA00022695"/>
    </source>
</evidence>
<dbReference type="HAMAP" id="MF_00802">
    <property type="entry name" value="GlnE"/>
    <property type="match status" value="1"/>
</dbReference>
<keyword evidence="1 7" id="KW-0808">Transferase</keyword>
<evidence type="ECO:0000259" key="8">
    <source>
        <dbReference type="Pfam" id="PF03710"/>
    </source>
</evidence>
<gene>
    <name evidence="7" type="primary">glnE</name>
    <name evidence="10" type="ORF">Ga0061068_10184</name>
</gene>
<proteinExistence type="inferred from homology"/>
<dbReference type="PANTHER" id="PTHR30621:SF0">
    <property type="entry name" value="BIFUNCTIONAL GLUTAMINE SYNTHETASE ADENYLYLTRANSFERASE_ADENYLYL-REMOVING ENZYME"/>
    <property type="match status" value="1"/>
</dbReference>
<name>A0A0K6INZ4_9PROT</name>
<reference evidence="11" key="1">
    <citation type="submission" date="2015-08" db="EMBL/GenBank/DDBJ databases">
        <authorList>
            <person name="Babu N.S."/>
            <person name="Beckwith C.J."/>
            <person name="Beseler K.G."/>
            <person name="Brison A."/>
            <person name="Carone J.V."/>
            <person name="Caskin T.P."/>
            <person name="Diamond M."/>
            <person name="Durham M.E."/>
            <person name="Foxe J.M."/>
            <person name="Go M."/>
            <person name="Henderson B.A."/>
            <person name="Jones I.B."/>
            <person name="McGettigan J.A."/>
            <person name="Micheletti S.J."/>
            <person name="Nasrallah M.E."/>
            <person name="Ortiz D."/>
            <person name="Piller C.R."/>
            <person name="Privatt S.R."/>
            <person name="Schneider S.L."/>
            <person name="Sharp S."/>
            <person name="Smith T.C."/>
            <person name="Stanton J.D."/>
            <person name="Ullery H.E."/>
            <person name="Wilson R.J."/>
            <person name="Serrano M.G."/>
            <person name="Buck G."/>
            <person name="Lee V."/>
            <person name="Wang Y."/>
            <person name="Carvalho R."/>
            <person name="Voegtly L."/>
            <person name="Shi R."/>
            <person name="Duckworth R."/>
            <person name="Johnson A."/>
            <person name="Loviza R."/>
            <person name="Walstead R."/>
            <person name="Shah Z."/>
            <person name="Kiflezghi M."/>
            <person name="Wade K."/>
            <person name="Ball S.L."/>
            <person name="Bradley K.W."/>
            <person name="Asai D.J."/>
            <person name="Bowman C.A."/>
            <person name="Russell D.A."/>
            <person name="Pope W.H."/>
            <person name="Jacobs-Sera D."/>
            <person name="Hendrix R.W."/>
            <person name="Hatfull G.F."/>
        </authorList>
    </citation>
    <scope>NUCLEOTIDE SEQUENCE [LARGE SCALE GENOMIC DNA]</scope>
    <source>
        <strain evidence="11">JCM 19170</strain>
    </source>
</reference>
<dbReference type="Gene3D" id="1.20.120.330">
    <property type="entry name" value="Nucleotidyltransferases domain 2"/>
    <property type="match status" value="2"/>
</dbReference>
<comment type="cofactor">
    <cofactor evidence="7">
        <name>Mg(2+)</name>
        <dbReference type="ChEBI" id="CHEBI:18420"/>
    </cofactor>
</comment>
<evidence type="ECO:0000256" key="4">
    <source>
        <dbReference type="ARBA" id="ARBA00022840"/>
    </source>
</evidence>
<dbReference type="InterPro" id="IPR005190">
    <property type="entry name" value="GlnE_rpt_dom"/>
</dbReference>
<dbReference type="RefSeq" id="WP_055422480.1">
    <property type="nucleotide sequence ID" value="NZ_CYHH01000001.1"/>
</dbReference>
<feature type="region of interest" description="Adenylyl transferase" evidence="7">
    <location>
        <begin position="423"/>
        <end position="891"/>
    </location>
</feature>
<dbReference type="NCBIfam" id="NF008292">
    <property type="entry name" value="PRK11072.1"/>
    <property type="match status" value="1"/>
</dbReference>
<evidence type="ECO:0000256" key="7">
    <source>
        <dbReference type="HAMAP-Rule" id="MF_00802"/>
    </source>
</evidence>
<dbReference type="Proteomes" id="UP000182108">
    <property type="component" value="Unassembled WGS sequence"/>
</dbReference>
<dbReference type="GO" id="GO:0000287">
    <property type="term" value="F:magnesium ion binding"/>
    <property type="evidence" value="ECO:0007669"/>
    <property type="project" value="UniProtKB-UniRule"/>
</dbReference>
<dbReference type="FunFam" id="1.20.120.330:FF:000005">
    <property type="entry name" value="Bifunctional glutamine synthetase adenylyltransferase/adenylyl-removing enzyme"/>
    <property type="match status" value="1"/>
</dbReference>
<dbReference type="Pfam" id="PF03710">
    <property type="entry name" value="GlnE"/>
    <property type="match status" value="2"/>
</dbReference>
<dbReference type="InterPro" id="IPR013546">
    <property type="entry name" value="PII_UdlTrfase/GS_AdlTrfase"/>
</dbReference>
<dbReference type="Gene3D" id="1.20.120.1510">
    <property type="match status" value="1"/>
</dbReference>
<dbReference type="GO" id="GO:0047388">
    <property type="term" value="F:[glutamine synthetase]-adenylyl-L-tyrosine phosphorylase activity"/>
    <property type="evidence" value="ECO:0007669"/>
    <property type="project" value="UniProtKB-EC"/>
</dbReference>
<dbReference type="EMBL" id="CYHH01000001">
    <property type="protein sequence ID" value="CUB04814.1"/>
    <property type="molecule type" value="Genomic_DNA"/>
</dbReference>
<evidence type="ECO:0000256" key="6">
    <source>
        <dbReference type="ARBA" id="ARBA00023268"/>
    </source>
</evidence>
<comment type="catalytic activity">
    <reaction evidence="7">
        <text>[glutamine synthetase]-O(4)-(5'-adenylyl)-L-tyrosine + phosphate = [glutamine synthetase]-L-tyrosine + ADP</text>
        <dbReference type="Rhea" id="RHEA:43716"/>
        <dbReference type="Rhea" id="RHEA-COMP:10660"/>
        <dbReference type="Rhea" id="RHEA-COMP:10661"/>
        <dbReference type="ChEBI" id="CHEBI:43474"/>
        <dbReference type="ChEBI" id="CHEBI:46858"/>
        <dbReference type="ChEBI" id="CHEBI:83624"/>
        <dbReference type="ChEBI" id="CHEBI:456216"/>
        <dbReference type="EC" id="2.7.7.89"/>
    </reaction>
</comment>
<dbReference type="GO" id="GO:0005829">
    <property type="term" value="C:cytosol"/>
    <property type="evidence" value="ECO:0007669"/>
    <property type="project" value="TreeGrafter"/>
</dbReference>
<dbReference type="PANTHER" id="PTHR30621">
    <property type="entry name" value="GLUTAMINE SYNTHETASE ADENYLYLTRANSFERASE"/>
    <property type="match status" value="1"/>
</dbReference>
<comment type="similarity">
    <text evidence="7">Belongs to the GlnE family.</text>
</comment>
<keyword evidence="6 7" id="KW-0511">Multifunctional enzyme</keyword>
<dbReference type="EC" id="2.7.7.89" evidence="7"/>
<sequence length="891" mass="102075">MQTLPAPYAETLRYSPFLARLLDSRPWLAEHLAATLDSPIDREAMQAFLTDPPGPLPFDPDERLEASLRRLRARVLAHVALRDLAGRANLDEVTGTMTTLAEVALEAAHDHAFEHLIERHGRPLSSSGWEQELLVVGMGKLGGRELNVSSDIDLVFLYPEDGDTAGPKILSNFEFFERLGRRLIHLLSAPTADGFVFRVDMRLRPHGDSGPLVCSFDMLEDYLLTQGREWERYAWIKGRVLRGERWQELEALVRPFVFRKYLDYGAIEAMRALHAQIRHEVMRQDRLDDVKLGPGGIREIEFIAQVHQLIRGGRDPELQIRPTRQVLRRLAERGILPAETAAALDEAYVFLRRVEHRLQYWEDAQTHRLPRDENQRTLLAQAMGYPDWSAFARELERHRERVAAEFTHVFGHEEQSTTVAVPVLSAAVDELEHCLQERGFTRSAELARRLDAFRASPRTRALTAADRNRLEALLPRAIDIAAAHPKHDDVLERLLDLFEAIGRRSAYLSLLQEYPQALRRVAELVGAARQAATYLSRHPILLDELLDERHLDEEPDWPAFARELERLLDALEPDAERQMDLMREHHHAQAFRLLMRDLAGRLTVERLSDHLSALADTLLELSLRYVWRKLRRRHTDTPRFAVIAYGKLGSKELGYVSDLDLVYLFDDPHPDALETYTRTAQRLNTWLSTRTAAGILYEVDLRLRPDGEAGLPVTPLEGFHRYQREKAWTWEHQALTRARFCAGDPELGARFEAIRREILCLPREPAKLREEVLAMRQKMRDAHPSRPGLFHLKHDPGGLVDVEFLVQYLVLAHAHQHPELTANTGNIALLRCAAQMGLIDAALARQVADAYRELRRLQHRQRLDELPAVVPEGEAAALREPVLALWRQIFT</sequence>
<dbReference type="SUPFAM" id="SSF81301">
    <property type="entry name" value="Nucleotidyltransferase"/>
    <property type="match status" value="2"/>
</dbReference>
<evidence type="ECO:0000256" key="5">
    <source>
        <dbReference type="ARBA" id="ARBA00022842"/>
    </source>
</evidence>
<feature type="domain" description="Glutamate-ammonia ligase adenylyltransferase repeated" evidence="8">
    <location>
        <begin position="519"/>
        <end position="753"/>
    </location>
</feature>
<dbReference type="GO" id="GO:0008882">
    <property type="term" value="F:[glutamate-ammonia-ligase] adenylyltransferase activity"/>
    <property type="evidence" value="ECO:0007669"/>
    <property type="project" value="UniProtKB-UniRule"/>
</dbReference>
<keyword evidence="2 7" id="KW-0548">Nucleotidyltransferase</keyword>
<dbReference type="EC" id="2.7.7.42" evidence="7"/>
<keyword evidence="4 7" id="KW-0067">ATP-binding</keyword>
<evidence type="ECO:0000313" key="11">
    <source>
        <dbReference type="Proteomes" id="UP000182108"/>
    </source>
</evidence>
<evidence type="ECO:0000313" key="10">
    <source>
        <dbReference type="EMBL" id="CUB04814.1"/>
    </source>
</evidence>
<feature type="domain" description="Glutamate-ammonia ligase adenylyltransferase repeated" evidence="8">
    <location>
        <begin position="12"/>
        <end position="245"/>
    </location>
</feature>
<dbReference type="GO" id="GO:0005524">
    <property type="term" value="F:ATP binding"/>
    <property type="evidence" value="ECO:0007669"/>
    <property type="project" value="UniProtKB-UniRule"/>
</dbReference>
<evidence type="ECO:0000256" key="1">
    <source>
        <dbReference type="ARBA" id="ARBA00022679"/>
    </source>
</evidence>
<evidence type="ECO:0000256" key="3">
    <source>
        <dbReference type="ARBA" id="ARBA00022741"/>
    </source>
</evidence>
<comment type="function">
    <text evidence="7">Involved in the regulation of glutamine synthetase GlnA, a key enzyme in the process to assimilate ammonia. When cellular nitrogen levels are high, the C-terminal adenylyl transferase (AT) inactivates GlnA by covalent transfer of an adenylyl group from ATP to specific tyrosine residue of GlnA, thus reducing its activity. Conversely, when nitrogen levels are low, the N-terminal adenylyl removase (AR) activates GlnA by removing the adenylyl group by phosphorolysis, increasing its activity. The regulatory region of GlnE binds the signal transduction protein PII (GlnB) which indicates the nitrogen status of the cell.</text>
</comment>
<dbReference type="InterPro" id="IPR043519">
    <property type="entry name" value="NT_sf"/>
</dbReference>